<sequence>MVGAVQTPRGRARSLTGSGTMTGFLLSVRFILRRNWLQLALWAAVLAVMIPVVYDSQQQAFPTQAARDAYAQVANTPAVAAMTGLPYAAGSLGGILVIKIWMTLAVALSFASVFLVTRNGRADEETGRSELLKSSVMGRHAYSAANYVVAGALSIVSGLLISLLCLSVRLPTAGSLLMGASIAGTGLAFVGLAAVCGQLSSTSRGTNSLGVGLIALFYFIRAGADLQSNGVDPAALSWFSPIGWAQNMRPFGQDTWWPLLALLALAVGGCVMALRIETNRDLGMGLLPERRGPARASAFLREPVGLALRLQRGSLLGWLVGAVVAGAFFGGVAQAMTNALDPSNALAKSFVGSSSSMLDGVLGIFALVNGLLAGAFAVQSLSTARSEEEAGRLEAQLAGALSRYTWLGAHVLVAAAGSGLMLLIGGYLAGASSNGAATGSAMAGASLAYWPAVLLMMGVLLFLNGFLPRFSVSLTWAVYGISVLVSMFGALFSLSEAAIAATPFGAVPRLPAENFMLLPLLVLSVLAVALAILGVWQFRRRDLASE</sequence>
<proteinExistence type="predicted"/>
<evidence type="ECO:0000313" key="1">
    <source>
        <dbReference type="EMBL" id="PXA64382.1"/>
    </source>
</evidence>
<comment type="caution">
    <text evidence="1">The sequence shown here is derived from an EMBL/GenBank/DDBJ whole genome shotgun (WGS) entry which is preliminary data.</text>
</comment>
<dbReference type="Proteomes" id="UP000246303">
    <property type="component" value="Unassembled WGS sequence"/>
</dbReference>
<keyword evidence="2" id="KW-1185">Reference proteome</keyword>
<dbReference type="RefSeq" id="WP_110107272.1">
    <property type="nucleotide sequence ID" value="NZ_QHLZ01000012.1"/>
</dbReference>
<name>A0A2V3DN31_9MICC</name>
<dbReference type="AlphaFoldDB" id="A0A2V3DN31"/>
<reference evidence="1 2" key="1">
    <citation type="submission" date="2018-05" db="EMBL/GenBank/DDBJ databases">
        <title>Genetic diversity of glacier-inhabiting Cryobacterium bacteria in China and description of Cryobacterium mengkeensis sp. nov. and Arthrobacter glacialis sp. nov.</title>
        <authorList>
            <person name="Liu Q."/>
            <person name="Xin Y.-H."/>
        </authorList>
    </citation>
    <scope>NUCLEOTIDE SEQUENCE [LARGE SCALE GENOMIC DNA]</scope>
    <source>
        <strain evidence="1 2">GP3</strain>
    </source>
</reference>
<gene>
    <name evidence="1" type="ORF">CVS29_15755</name>
</gene>
<accession>A0A2V3DN31</accession>
<dbReference type="EMBL" id="QHLZ01000012">
    <property type="protein sequence ID" value="PXA64382.1"/>
    <property type="molecule type" value="Genomic_DNA"/>
</dbReference>
<protein>
    <submittedName>
        <fullName evidence="1">ABC transporter permease</fullName>
    </submittedName>
</protein>
<organism evidence="1 2">
    <name type="scientific">Arthrobacter psychrochitiniphilus</name>
    <dbReference type="NCBI Taxonomy" id="291045"/>
    <lineage>
        <taxon>Bacteria</taxon>
        <taxon>Bacillati</taxon>
        <taxon>Actinomycetota</taxon>
        <taxon>Actinomycetes</taxon>
        <taxon>Micrococcales</taxon>
        <taxon>Micrococcaceae</taxon>
        <taxon>Arthrobacter</taxon>
    </lineage>
</organism>
<evidence type="ECO:0000313" key="2">
    <source>
        <dbReference type="Proteomes" id="UP000246303"/>
    </source>
</evidence>